<comment type="caution">
    <text evidence="1">The sequence shown here is derived from an EMBL/GenBank/DDBJ whole genome shotgun (WGS) entry which is preliminary data.</text>
</comment>
<reference evidence="1 2" key="1">
    <citation type="submission" date="2017-08" db="EMBL/GenBank/DDBJ databases">
        <title>Reclassification of Bisgaard taxon 37 and 44.</title>
        <authorList>
            <person name="Christensen H."/>
        </authorList>
    </citation>
    <scope>NUCLEOTIDE SEQUENCE [LARGE SCALE GENOMIC DNA]</scope>
    <source>
        <strain evidence="1 2">111</strain>
    </source>
</reference>
<evidence type="ECO:0000313" key="2">
    <source>
        <dbReference type="Proteomes" id="UP000265916"/>
    </source>
</evidence>
<dbReference type="EMBL" id="NRJG01000060">
    <property type="protein sequence ID" value="RIY38629.1"/>
    <property type="molecule type" value="Genomic_DNA"/>
</dbReference>
<proteinExistence type="predicted"/>
<dbReference type="AlphaFoldDB" id="A0A3A1YN23"/>
<dbReference type="Proteomes" id="UP000265916">
    <property type="component" value="Unassembled WGS sequence"/>
</dbReference>
<gene>
    <name evidence="1" type="ORF">CKF58_03755</name>
</gene>
<accession>A0A3A1YN23</accession>
<evidence type="ECO:0000313" key="1">
    <source>
        <dbReference type="EMBL" id="RIY38629.1"/>
    </source>
</evidence>
<keyword evidence="2" id="KW-1185">Reference proteome</keyword>
<dbReference type="OrthoDB" id="5674686at2"/>
<organism evidence="1 2">
    <name type="scientific">Psittacicella hinzii</name>
    <dbReference type="NCBI Taxonomy" id="2028575"/>
    <lineage>
        <taxon>Bacteria</taxon>
        <taxon>Pseudomonadati</taxon>
        <taxon>Pseudomonadota</taxon>
        <taxon>Gammaproteobacteria</taxon>
        <taxon>Pasteurellales</taxon>
        <taxon>Psittacicellaceae</taxon>
        <taxon>Psittacicella</taxon>
    </lineage>
</organism>
<name>A0A3A1YN23_9GAMM</name>
<sequence>MQQLNDPFSQPVWAIYTDFYQLDNLGLVTPDYFNGKHIFQLEPEVMQQITSKPCQALKRVLALDPVLEVALLDPLLKRAQELFYSAPYQERGVFAHAGGMLQYFLYATHAGLMYYLAHARKVKQARSAHEKISNGLIYLTISLVSQAVNFGRKVTIRGHEQIYPQHATNLQAWITQLTNQFYGNEYYGSKCYGGRYSSGVDSTTLNVKVHWQELSALNSEQSKQLAAHYINALISPALQKTLTALELNWRNLVLTQVMQADPLSHLNKSMEYGHKVACETAQKQLKVADLAAQQAAAKQEYLSNTASLIIQVLEHTAREHGKQYLVSYLTQALAYWQLQQAEIAHPPHGGNPKGVLEHHYFLSILYSQLIADYNDLQWSSLLHSAKDKYLKSLWHEYQQLTKDEL</sequence>
<protein>
    <submittedName>
        <fullName evidence="1">Uncharacterized protein</fullName>
    </submittedName>
</protein>
<dbReference type="RefSeq" id="WP_119531118.1">
    <property type="nucleotide sequence ID" value="NZ_JBHSSP010000022.1"/>
</dbReference>